<evidence type="ECO:0000256" key="27">
    <source>
        <dbReference type="ARBA" id="ARBA00023172"/>
    </source>
</evidence>
<evidence type="ECO:0000313" key="38">
    <source>
        <dbReference type="RefSeq" id="XP_021031691.1"/>
    </source>
</evidence>
<dbReference type="GO" id="GO:0070531">
    <property type="term" value="C:BRCA1-A complex"/>
    <property type="evidence" value="ECO:0007669"/>
    <property type="project" value="Ensembl"/>
</dbReference>
<comment type="subunit">
    <text evidence="32">Heterodimer with BARD1. Part of the BRCA1-associated genome surveillance complex (BASC), which contains BRCA1, MSH2, MSH6, MLH1, ATM, BLM, PMS2 and the MRE11-RAD50-NBN protein (MRN) complex. This association could be a dynamic process changing throughout the cell cycle and within subnuclear domains. Component of the BRCA1-A complex, at least composed of BRCA1, BARD1, UIMC1/RAP80, ABRAXAS1, BRCC3/BRCC36, BABAM2 and BABAM1/NBA1. Interacts (via the BRCT domains) with ABRAXAS1 (phosphorylated form); this is important for recruitment to sites of DNA damage. Can form a heterotetramer with two molecules of ABRAXAS1 (phosphorylated form). Component of the BRCA1-RBBP8 complex. Interacts (via the BRCT domains) with RBBP8 ('Ser-327' phosphorylated form); the interaction ubiquitinates RBBP8, regulates CHEK1 activation, and involves RBBP8 in BRCA1-dependent G2/M checkpoint control on DNA damage. Associates with RNA polymerase II holoenzyme. Interacts with SMC1A, NELFB, DCLRE1C, CLSPN. CHEK1, CHEK2, BAP1, BRCC3, UBXN1 and PCLAF. Interacts (via BRCT domains) with BRIP1 (phosphorylated form). Interacts with FANCD2 (ubiquitinated form). Interacts with H2AX (phosphorylated on 'Ser-140'). Interacts (via the BRCT domains) with ACACA (phosphorylated form); the interaction prevents dephosphorylation of ACACA. Part of a BRCA complex containing BRCA1, BRCA2 and PALB2. Interacts directly with PALB2; the interaction is essential for its function in HRR. Interacts directly with BRCA2; the interaction occurs only in the presence of PALB2 which serves as the bridging protein. Interacts (via the BRCT domains) with LMO4; the interaction represses the transcriptional activity of BRCA1. Interacts (via the BRCT domains) with CCAR2 (via N-terminus); the interaction represses the transcriptional activator activity of BRCA1. Interacts with EXD2. Interacts (via C-terminus) with DHX9; this interaction is direct and links BRCA1 to the RNA polymerase II holoenzyme.</text>
</comment>
<dbReference type="GO" id="GO:0002039">
    <property type="term" value="F:p53 binding"/>
    <property type="evidence" value="ECO:0007669"/>
    <property type="project" value="Ensembl"/>
</dbReference>
<evidence type="ECO:0000256" key="9">
    <source>
        <dbReference type="ARBA" id="ARBA00022516"/>
    </source>
</evidence>
<evidence type="ECO:0000256" key="12">
    <source>
        <dbReference type="ARBA" id="ARBA00022723"/>
    </source>
</evidence>
<dbReference type="InterPro" id="IPR013083">
    <property type="entry name" value="Znf_RING/FYVE/PHD"/>
</dbReference>
<dbReference type="CDD" id="cd17735">
    <property type="entry name" value="BRCT_BRCA1_rpt1"/>
    <property type="match status" value="1"/>
</dbReference>
<dbReference type="GO" id="GO:0071356">
    <property type="term" value="P:cellular response to tumor necrosis factor"/>
    <property type="evidence" value="ECO:0007669"/>
    <property type="project" value="Ensembl"/>
</dbReference>
<feature type="compositionally biased region" description="Polar residues" evidence="34">
    <location>
        <begin position="702"/>
        <end position="725"/>
    </location>
</feature>
<dbReference type="PANTHER" id="PTHR13763:SF0">
    <property type="entry name" value="BREAST CANCER TYPE 1 SUSCEPTIBILITY PROTEIN"/>
    <property type="match status" value="1"/>
</dbReference>
<dbReference type="GO" id="GO:2000378">
    <property type="term" value="P:negative regulation of reactive oxygen species metabolic process"/>
    <property type="evidence" value="ECO:0007669"/>
    <property type="project" value="Ensembl"/>
</dbReference>
<dbReference type="KEGG" id="mcal:110304614"/>
<dbReference type="GO" id="GO:0006301">
    <property type="term" value="P:DNA damage tolerance"/>
    <property type="evidence" value="ECO:0007669"/>
    <property type="project" value="Ensembl"/>
</dbReference>
<feature type="region of interest" description="Disordered" evidence="34">
    <location>
        <begin position="1197"/>
        <end position="1220"/>
    </location>
</feature>
<dbReference type="InterPro" id="IPR036420">
    <property type="entry name" value="BRCT_dom_sf"/>
</dbReference>
<feature type="compositionally biased region" description="Basic residues" evidence="34">
    <location>
        <begin position="598"/>
        <end position="610"/>
    </location>
</feature>
<evidence type="ECO:0000256" key="17">
    <source>
        <dbReference type="ARBA" id="ARBA00022832"/>
    </source>
</evidence>
<evidence type="ECO:0000256" key="16">
    <source>
        <dbReference type="ARBA" id="ARBA00022786"/>
    </source>
</evidence>
<keyword evidence="20" id="KW-0007">Acetylation</keyword>
<dbReference type="GO" id="GO:0033147">
    <property type="term" value="P:negative regulation of intracellular estrogen receptor signaling pathway"/>
    <property type="evidence" value="ECO:0007669"/>
    <property type="project" value="Ensembl"/>
</dbReference>
<dbReference type="PROSITE" id="PS50172">
    <property type="entry name" value="BRCT"/>
    <property type="match status" value="2"/>
</dbReference>
<dbReference type="SMART" id="SM00292">
    <property type="entry name" value="BRCT"/>
    <property type="match status" value="2"/>
</dbReference>
<evidence type="ECO:0000256" key="21">
    <source>
        <dbReference type="ARBA" id="ARBA00023015"/>
    </source>
</evidence>
<dbReference type="GO" id="GO:0003713">
    <property type="term" value="F:transcription coactivator activity"/>
    <property type="evidence" value="ECO:0007669"/>
    <property type="project" value="Ensembl"/>
</dbReference>
<feature type="region of interest" description="Disordered" evidence="34">
    <location>
        <begin position="638"/>
        <end position="773"/>
    </location>
</feature>
<comment type="function">
    <text evidence="32">E3 ubiquitin-protein ligase that specifically mediates the formation of 'Lys-6'-linked polyubiquitin chains and plays a central role in DNA repair by facilitating cellular responses to DNA damage. It is unclear whether it also mediates the formation of other types of polyubiquitin chains. The BRCA1-BARD1 heterodimer coordinates a diverse range of cellular pathways such as DNA damage repair, ubiquitination and transcriptional regulation to maintain genomic stability. Regulates centrosomal microtubule nucleation. Required for appropriate cell cycle arrests after ionizing irradiation in both the S-phase and the G2 phase of the cell cycle. Required for FANCD2 targeting to sites of DNA damage. Inhibits lipid synthesis by binding to inactive phosphorylated ACACA and preventing its dephosphorylation. Contributes to homologous recombination repair (HRR) via its direct interaction with PALB2, fine-tunes recombinational repair partly through its modulatory role in the PALB2-dependent loading of BRCA2-RAD51 repair machinery at DNA breaks. Component of the BRCA1-RBBP8 complex which regulates CHEK1 activation and controls cell cycle G2/M checkpoints on DNA damage via BRCA1-mediated ubiquitination of RBBP8. Acts as a transcriptional activator.</text>
</comment>
<evidence type="ECO:0000259" key="36">
    <source>
        <dbReference type="PROSITE" id="PS50172"/>
    </source>
</evidence>
<keyword evidence="11" id="KW-0808">Transferase</keyword>
<dbReference type="GO" id="GO:0008270">
    <property type="term" value="F:zinc ion binding"/>
    <property type="evidence" value="ECO:0007669"/>
    <property type="project" value="UniProtKB-KW"/>
</dbReference>
<keyword evidence="21" id="KW-0805">Transcription regulation</keyword>
<dbReference type="GO" id="GO:0010575">
    <property type="term" value="P:positive regulation of vascular endothelial growth factor production"/>
    <property type="evidence" value="ECO:0007669"/>
    <property type="project" value="Ensembl"/>
</dbReference>
<dbReference type="PRINTS" id="PR00493">
    <property type="entry name" value="BRSTCANCERI"/>
</dbReference>
<dbReference type="GO" id="GO:0085020">
    <property type="term" value="P:protein K6-linked ubiquitination"/>
    <property type="evidence" value="ECO:0007669"/>
    <property type="project" value="UniProtKB-UniRule"/>
</dbReference>
<dbReference type="GO" id="GO:0007095">
    <property type="term" value="P:mitotic G2 DNA damage checkpoint signaling"/>
    <property type="evidence" value="ECO:0007669"/>
    <property type="project" value="Ensembl"/>
</dbReference>
<dbReference type="InterPro" id="IPR017907">
    <property type="entry name" value="Znf_RING_CS"/>
</dbReference>
<keyword evidence="12" id="KW-0479">Metal-binding</keyword>
<dbReference type="GO" id="GO:0007059">
    <property type="term" value="P:chromosome segregation"/>
    <property type="evidence" value="ECO:0007669"/>
    <property type="project" value="Ensembl"/>
</dbReference>
<dbReference type="GO" id="GO:0043009">
    <property type="term" value="P:chordate embryonic development"/>
    <property type="evidence" value="ECO:0007669"/>
    <property type="project" value="Ensembl"/>
</dbReference>
<comment type="pathway">
    <text evidence="4">Protein modification; protein ubiquitination.</text>
</comment>
<dbReference type="CTD" id="672"/>
<dbReference type="GO" id="GO:0045717">
    <property type="term" value="P:negative regulation of fatty acid biosynthetic process"/>
    <property type="evidence" value="ECO:0007669"/>
    <property type="project" value="Ensembl"/>
</dbReference>
<dbReference type="GO" id="GO:0001673">
    <property type="term" value="C:male germ cell nucleus"/>
    <property type="evidence" value="ECO:0007669"/>
    <property type="project" value="Ensembl"/>
</dbReference>
<evidence type="ECO:0000256" key="10">
    <source>
        <dbReference type="ARBA" id="ARBA00022553"/>
    </source>
</evidence>
<evidence type="ECO:0000256" key="4">
    <source>
        <dbReference type="ARBA" id="ARBA00004906"/>
    </source>
</evidence>
<feature type="compositionally biased region" description="Basic and acidic residues" evidence="34">
    <location>
        <begin position="669"/>
        <end position="679"/>
    </location>
</feature>
<dbReference type="Gene3D" id="3.30.40.10">
    <property type="entry name" value="Zinc/RING finger domain, C3HC4 (zinc finger)"/>
    <property type="match status" value="1"/>
</dbReference>
<evidence type="ECO:0000256" key="30">
    <source>
        <dbReference type="ARBA" id="ARBA00023306"/>
    </source>
</evidence>
<dbReference type="GO" id="GO:0044027">
    <property type="term" value="P:negative regulation of gene expression via chromosomal CpG island methylation"/>
    <property type="evidence" value="ECO:0007669"/>
    <property type="project" value="Ensembl"/>
</dbReference>
<keyword evidence="13" id="KW-0677">Repeat</keyword>
<evidence type="ECO:0000256" key="18">
    <source>
        <dbReference type="ARBA" id="ARBA00022833"/>
    </source>
</evidence>
<dbReference type="GO" id="GO:0061630">
    <property type="term" value="F:ubiquitin protein ligase activity"/>
    <property type="evidence" value="ECO:0007669"/>
    <property type="project" value="UniProtKB-EC"/>
</dbReference>
<dbReference type="Pfam" id="PF00097">
    <property type="entry name" value="zf-C3HC4"/>
    <property type="match status" value="1"/>
</dbReference>
<keyword evidence="18" id="KW-0862">Zinc</keyword>
<dbReference type="GeneID" id="110304614"/>
<dbReference type="GO" id="GO:0003684">
    <property type="term" value="F:damaged DNA binding"/>
    <property type="evidence" value="ECO:0007669"/>
    <property type="project" value="Ensembl"/>
</dbReference>
<dbReference type="InterPro" id="IPR001357">
    <property type="entry name" value="BRCT_dom"/>
</dbReference>
<comment type="catalytic activity">
    <reaction evidence="1 32">
        <text>S-ubiquitinyl-[E2 ubiquitin-conjugating enzyme]-L-cysteine + [acceptor protein]-L-lysine = [E2 ubiquitin-conjugating enzyme]-L-cysteine + N(6)-ubiquitinyl-[acceptor protein]-L-lysine.</text>
        <dbReference type="EC" id="2.3.2.27"/>
    </reaction>
</comment>
<keyword evidence="29 32" id="KW-0539">Nucleus</keyword>
<keyword evidence="15 33" id="KW-0863">Zinc-finger</keyword>
<dbReference type="SMART" id="SM00184">
    <property type="entry name" value="RING"/>
    <property type="match status" value="1"/>
</dbReference>
<keyword evidence="19" id="KW-0832">Ubl conjugation</keyword>
<evidence type="ECO:0000256" key="11">
    <source>
        <dbReference type="ARBA" id="ARBA00022679"/>
    </source>
</evidence>
<feature type="compositionally biased region" description="Polar residues" evidence="34">
    <location>
        <begin position="1483"/>
        <end position="1496"/>
    </location>
</feature>
<keyword evidence="24" id="KW-0010">Activator</keyword>
<proteinExistence type="predicted"/>
<dbReference type="GO" id="GO:0007098">
    <property type="term" value="P:centrosome cycle"/>
    <property type="evidence" value="ECO:0007669"/>
    <property type="project" value="Ensembl"/>
</dbReference>
<dbReference type="GO" id="GO:0051865">
    <property type="term" value="P:protein autoubiquitination"/>
    <property type="evidence" value="ECO:0007669"/>
    <property type="project" value="UniProtKB-UniRule"/>
</dbReference>
<dbReference type="GO" id="GO:0045892">
    <property type="term" value="P:negative regulation of DNA-templated transcription"/>
    <property type="evidence" value="ECO:0007669"/>
    <property type="project" value="Ensembl"/>
</dbReference>
<dbReference type="GO" id="GO:0030308">
    <property type="term" value="P:negative regulation of cell growth"/>
    <property type="evidence" value="ECO:0007669"/>
    <property type="project" value="Ensembl"/>
</dbReference>
<dbReference type="GO" id="GO:0070532">
    <property type="term" value="C:BRCA1-B complex"/>
    <property type="evidence" value="ECO:0007669"/>
    <property type="project" value="Ensembl"/>
</dbReference>
<evidence type="ECO:0000256" key="25">
    <source>
        <dbReference type="ARBA" id="ARBA00023160"/>
    </source>
</evidence>
<reference evidence="38" key="1">
    <citation type="submission" date="2025-08" db="UniProtKB">
        <authorList>
            <consortium name="RefSeq"/>
        </authorList>
    </citation>
    <scope>IDENTIFICATION</scope>
</reference>
<evidence type="ECO:0000256" key="15">
    <source>
        <dbReference type="ARBA" id="ARBA00022771"/>
    </source>
</evidence>
<feature type="region of interest" description="Disordered" evidence="34">
    <location>
        <begin position="1138"/>
        <end position="1178"/>
    </location>
</feature>
<dbReference type="InterPro" id="IPR031099">
    <property type="entry name" value="BRCA1-associated"/>
</dbReference>
<sequence>MDLSAARIQEVQSVLHAMQKILECPICLELIKEPVSTKCDHIFCKFCMLKLLNQKKGPSQCPLCKNEITKRSLQGSTRFSQLVEELLKIMAAFELDTGMQVTNGFSFSKKKNNSCERLNEEESIIQSVGYRNRVRRLPQVEPGNATLKDSLSVQVSNLGIVRSVKKNRQTQPRKKSVYIELDSDSSEETVTKPGDCSVRDRELLQTAPQEAGDEGKVRSAGEAACEFSEGIRNIEHHQCSDDLNPTENHATERHPEKCQSISVSNVRVEPCGTDAHASSLQPETSSLLLIEDRMNAEKAEFCNKSKQPGIAVSQQSRWAASKETCNDRQVPSTGEKVGPNADSLSDRKKWTHPQSLCPENSGPATDVSWITLNSSIQKVNEWFSRTGEMLTSDSASAGRHESNAEAAVVLEVSNEVDGGFSSSRKTDLAAPDPHHTLMCKSGRDFSKPVENNINDKIFGKSYQRKGSRPHLNHVTEIIGTFITEPQITQEQPFTNKLKRKRRTSLQPEDFIKKADSAGVQRTPDNTNQGAGPMEPHEQAVSTTSNCQENTIEGSNLQKERNACPTESLRKEPASTAGAKSKSNSVSDLEVELNVRSSKAPKKNRLRKKSSTRCVLPLEPISRNPSPPTCAELEIDSCGSTEETKKNSSNQQPARHLREPQLIEDTEPAADAKKNEPNEHIRKRRASDAFPEEKLMNKAGLLTSCSSPRKSQGPVNPNPQKTGTEQVETRQIPDSAKELRDQVLRGEPSGKTTDRSEESTSVSLVPDTDYDTQNSVSVLEANTVRYARTGSAQCMTQFVASENPKELVHGSNNAGSGTECLKPPLRHELNHSQEKVEMEDSELDTQYLQNTFQVSKRQSFALFSKPRSPQKDCASPKVTAKGKQKERQGQEEFEISHVQAVAATVGLPVPCQEGKLAADTMCDRGSRLCPSSHYRSGENGLSATGKSGISQNSHFKQSVSPTRSSIKIDNRKPLTEGRFEKHTSSTEKAVGNENILQSTVHTISLNNRGNACQEASSGSIHEVCSTGDSFPGQLGRNRGPKVNTVLLLDSTQPGVCQQSVPVSDKYLEIKKQEGEAVCADFSPCLFSDHLEQSMRSGKVFQVCSETPDDLLDDVEIQGHTSFGEGDVMERSAVFNGSILRRESSRSPSPVTHASKSRSLPRASRKLESSEESDSTEDEDLPCFQHLLSRISNTPELNRCSSAVTQPMPEKAEGTQAPWKGSISDCNNEVIVIEASQEHQLSEDPRCSGSMFSSQHSAAQGSTAIANSQDPNFNPPSKPRSHQSGNEEAFLSDKELISDNEEMATCLEEDNDQEEDSIVPDSEASGYESETNLSEDCSQGDILTTQQRATMKYNLIKLQQEMAHLEAVLEQRGNQPSGHSPSLLADPCALEDLPDLEPNMSGAAVLTSKNINENPVSQNLKSACDDKFQPQHREGPTGGDDESGMGRPSPFQSLLAGSRGSAHGRSRCLQKRRSPSQEELLQPAGSETSSEPHNSTGRSCLPRQDLEGTPYLESGISLFSSRDPESESPKEPAHIGTTPASTSALKISQGQVAESFRSAAAAGADKAVAGIVSKIKPELTSSEERADRDIAMVVSGLTPNEVMIVRKFAEKYRLTLTDAITEETTHVIIKTDAEFVCERTLKYFLGIAGGKWIVSYSWVVRSIQERKLLNVHEFEVKGDVVTGRNHQGPRRSRESREKLFKGLQVYCCEPFTNMPKDELERMLQLCGASVVKELPSLTHDTGAHAVVIVQPSAWTEDSNCPDIGQLCKARLVMWDWVLDSLSSYRCRDLDAYLVQNITCVPDSSEPQDSND</sequence>
<dbReference type="GO" id="GO:0000800">
    <property type="term" value="C:lateral element"/>
    <property type="evidence" value="ECO:0007669"/>
    <property type="project" value="Ensembl"/>
</dbReference>
<evidence type="ECO:0000259" key="35">
    <source>
        <dbReference type="PROSITE" id="PS50089"/>
    </source>
</evidence>
<dbReference type="GO" id="GO:0071681">
    <property type="term" value="P:cellular response to indole-3-methanol"/>
    <property type="evidence" value="ECO:0007669"/>
    <property type="project" value="Ensembl"/>
</dbReference>
<dbReference type="GO" id="GO:0016604">
    <property type="term" value="C:nuclear body"/>
    <property type="evidence" value="ECO:0007669"/>
    <property type="project" value="Ensembl"/>
</dbReference>
<dbReference type="GO" id="GO:0003723">
    <property type="term" value="F:RNA binding"/>
    <property type="evidence" value="ECO:0007669"/>
    <property type="project" value="Ensembl"/>
</dbReference>
<dbReference type="Proteomes" id="UP000515126">
    <property type="component" value="Chromosome 11"/>
</dbReference>
<evidence type="ECO:0000313" key="37">
    <source>
        <dbReference type="Proteomes" id="UP000515126"/>
    </source>
</evidence>
<dbReference type="GO" id="GO:1990904">
    <property type="term" value="C:ribonucleoprotein complex"/>
    <property type="evidence" value="ECO:0007669"/>
    <property type="project" value="Ensembl"/>
</dbReference>
<dbReference type="Pfam" id="PF00533">
    <property type="entry name" value="BRCT"/>
    <property type="match status" value="2"/>
</dbReference>
<dbReference type="Pfam" id="PF12820">
    <property type="entry name" value="BRCT_assoc"/>
    <property type="match status" value="1"/>
</dbReference>
<dbReference type="FunFam" id="3.30.40.10:FF:000213">
    <property type="entry name" value="Breast cancer type 1 susceptibility protein homolog"/>
    <property type="match status" value="1"/>
</dbReference>
<keyword evidence="7" id="KW-0963">Cytoplasm</keyword>
<feature type="compositionally biased region" description="Polar residues" evidence="34">
    <location>
        <begin position="1248"/>
        <end position="1270"/>
    </location>
</feature>
<evidence type="ECO:0000256" key="29">
    <source>
        <dbReference type="ARBA" id="ARBA00023242"/>
    </source>
</evidence>
<dbReference type="InterPro" id="IPR018957">
    <property type="entry name" value="Znf_C3HC4_RING-type"/>
</dbReference>
<keyword evidence="8" id="KW-1017">Isopeptide bond</keyword>
<dbReference type="GO" id="GO:0006633">
    <property type="term" value="P:fatty acid biosynthetic process"/>
    <property type="evidence" value="ECO:0007669"/>
    <property type="project" value="UniProtKB-KW"/>
</dbReference>
<keyword evidence="6 32" id="KW-0158">Chromosome</keyword>
<evidence type="ECO:0000256" key="20">
    <source>
        <dbReference type="ARBA" id="ARBA00022990"/>
    </source>
</evidence>
<feature type="compositionally biased region" description="Acidic residues" evidence="34">
    <location>
        <begin position="1306"/>
        <end position="1316"/>
    </location>
</feature>
<dbReference type="FunFam" id="3.40.50.10190:FF:000006">
    <property type="entry name" value="Breast cancer type 1 susceptibility protein homolog"/>
    <property type="match status" value="1"/>
</dbReference>
<keyword evidence="37" id="KW-1185">Reference proteome</keyword>
<dbReference type="GO" id="GO:0070063">
    <property type="term" value="F:RNA polymerase binding"/>
    <property type="evidence" value="ECO:0007669"/>
    <property type="project" value="Ensembl"/>
</dbReference>
<feature type="region of interest" description="Disordered" evidence="34">
    <location>
        <begin position="1237"/>
        <end position="1287"/>
    </location>
</feature>
<dbReference type="GO" id="GO:0060816">
    <property type="term" value="P:random inactivation of X chromosome"/>
    <property type="evidence" value="ECO:0007669"/>
    <property type="project" value="Ensembl"/>
</dbReference>
<gene>
    <name evidence="38" type="primary">Brca1</name>
</gene>
<dbReference type="GO" id="GO:1902042">
    <property type="term" value="P:negative regulation of extrinsic apoptotic signaling pathway via death domain receptors"/>
    <property type="evidence" value="ECO:0007669"/>
    <property type="project" value="Ensembl"/>
</dbReference>
<dbReference type="GO" id="GO:0000976">
    <property type="term" value="F:transcription cis-regulatory region binding"/>
    <property type="evidence" value="ECO:0007669"/>
    <property type="project" value="Ensembl"/>
</dbReference>
<organism evidence="37 38">
    <name type="scientific">Mus caroli</name>
    <name type="common">Ryukyu mouse</name>
    <name type="synonym">Ricefield mouse</name>
    <dbReference type="NCBI Taxonomy" id="10089"/>
    <lineage>
        <taxon>Eukaryota</taxon>
        <taxon>Metazoa</taxon>
        <taxon>Chordata</taxon>
        <taxon>Craniata</taxon>
        <taxon>Vertebrata</taxon>
        <taxon>Euteleostomi</taxon>
        <taxon>Mammalia</taxon>
        <taxon>Eutheria</taxon>
        <taxon>Euarchontoglires</taxon>
        <taxon>Glires</taxon>
        <taxon>Rodentia</taxon>
        <taxon>Myomorpha</taxon>
        <taxon>Muroidea</taxon>
        <taxon>Muridae</taxon>
        <taxon>Murinae</taxon>
        <taxon>Mus</taxon>
        <taxon>Mus</taxon>
    </lineage>
</organism>
<feature type="region of interest" description="Disordered" evidence="34">
    <location>
        <begin position="941"/>
        <end position="964"/>
    </location>
</feature>
<evidence type="ECO:0000256" key="28">
    <source>
        <dbReference type="ARBA" id="ARBA00023204"/>
    </source>
</evidence>
<dbReference type="GO" id="GO:0031625">
    <property type="term" value="F:ubiquitin protein ligase binding"/>
    <property type="evidence" value="ECO:0007669"/>
    <property type="project" value="Ensembl"/>
</dbReference>
<keyword evidence="9" id="KW-0444">Lipid biosynthesis</keyword>
<dbReference type="FunFam" id="3.40.50.10190:FF:000025">
    <property type="entry name" value="Breast cancer type 1 susceptibility protein homolog"/>
    <property type="match status" value="1"/>
</dbReference>
<evidence type="ECO:0000256" key="32">
    <source>
        <dbReference type="PIRNR" id="PIRNR001734"/>
    </source>
</evidence>
<evidence type="ECO:0000256" key="26">
    <source>
        <dbReference type="ARBA" id="ARBA00023163"/>
    </source>
</evidence>
<evidence type="ECO:0000256" key="31">
    <source>
        <dbReference type="ARBA" id="ARBA00072181"/>
    </source>
</evidence>
<evidence type="ECO:0000256" key="1">
    <source>
        <dbReference type="ARBA" id="ARBA00000900"/>
    </source>
</evidence>
<evidence type="ECO:0000256" key="7">
    <source>
        <dbReference type="ARBA" id="ARBA00022490"/>
    </source>
</evidence>
<dbReference type="Gene3D" id="3.40.50.10190">
    <property type="entry name" value="BRCT domain"/>
    <property type="match status" value="2"/>
</dbReference>
<keyword evidence="23 32" id="KW-0238">DNA-binding</keyword>
<keyword evidence="17" id="KW-0276">Fatty acid metabolism</keyword>
<dbReference type="PANTHER" id="PTHR13763">
    <property type="entry name" value="BREAST CANCER TYPE 1 SUSCEPTIBILITY PROTEIN BRCA1"/>
    <property type="match status" value="1"/>
</dbReference>
<dbReference type="InterPro" id="IPR001841">
    <property type="entry name" value="Znf_RING"/>
</dbReference>
<name>A0A6P5QLK8_MUSCR</name>
<keyword evidence="28 32" id="KW-0234">DNA repair</keyword>
<evidence type="ECO:0000256" key="24">
    <source>
        <dbReference type="ARBA" id="ARBA00023159"/>
    </source>
</evidence>
<evidence type="ECO:0000256" key="3">
    <source>
        <dbReference type="ARBA" id="ARBA00004496"/>
    </source>
</evidence>
<keyword evidence="26" id="KW-0804">Transcription</keyword>
<keyword evidence="16 32" id="KW-0833">Ubl conjugation pathway</keyword>
<protein>
    <recommendedName>
        <fullName evidence="31 32">Breast cancer type 1 susceptibility protein homolog</fullName>
        <ecNumber evidence="5 32">2.3.2.27</ecNumber>
    </recommendedName>
</protein>
<feature type="domain" description="BRCT" evidence="36">
    <location>
        <begin position="1580"/>
        <end position="1674"/>
    </location>
</feature>
<feature type="compositionally biased region" description="Polar residues" evidence="34">
    <location>
        <begin position="1326"/>
        <end position="1335"/>
    </location>
</feature>
<dbReference type="CDD" id="cd16498">
    <property type="entry name" value="RING-HC_BRCA1"/>
    <property type="match status" value="1"/>
</dbReference>
<keyword evidence="27 32" id="KW-0233">DNA recombination</keyword>
<accession>A0A6P5QLK8</accession>
<evidence type="ECO:0000256" key="13">
    <source>
        <dbReference type="ARBA" id="ARBA00022737"/>
    </source>
</evidence>
<feature type="region of interest" description="Disordered" evidence="34">
    <location>
        <begin position="1306"/>
        <end position="1335"/>
    </location>
</feature>
<dbReference type="SUPFAM" id="SSF52113">
    <property type="entry name" value="BRCT domain"/>
    <property type="match status" value="2"/>
</dbReference>
<feature type="region of interest" description="Disordered" evidence="34">
    <location>
        <begin position="322"/>
        <end position="362"/>
    </location>
</feature>
<dbReference type="EC" id="2.3.2.27" evidence="5 32"/>
<evidence type="ECO:0000256" key="33">
    <source>
        <dbReference type="PROSITE-ProRule" id="PRU00175"/>
    </source>
</evidence>
<feature type="compositionally biased region" description="Polar residues" evidence="34">
    <location>
        <begin position="539"/>
        <end position="556"/>
    </location>
</feature>
<dbReference type="GO" id="GO:0070533">
    <property type="term" value="C:BRCA1-C complex"/>
    <property type="evidence" value="ECO:0007669"/>
    <property type="project" value="Ensembl"/>
</dbReference>
<dbReference type="GO" id="GO:0042802">
    <property type="term" value="F:identical protein binding"/>
    <property type="evidence" value="ECO:0007669"/>
    <property type="project" value="Ensembl"/>
</dbReference>
<feature type="compositionally biased region" description="Acidic residues" evidence="34">
    <location>
        <begin position="1168"/>
        <end position="1178"/>
    </location>
</feature>
<dbReference type="GO" id="GO:0045739">
    <property type="term" value="P:positive regulation of DNA repair"/>
    <property type="evidence" value="ECO:0007669"/>
    <property type="project" value="Ensembl"/>
</dbReference>
<feature type="compositionally biased region" description="Polar residues" evidence="34">
    <location>
        <begin position="1144"/>
        <end position="1156"/>
    </location>
</feature>
<dbReference type="PIRSF" id="PIRSF001734">
    <property type="entry name" value="BRCA1"/>
    <property type="match status" value="1"/>
</dbReference>
<evidence type="ECO:0000256" key="34">
    <source>
        <dbReference type="SAM" id="MobiDB-lite"/>
    </source>
</evidence>
<keyword evidence="10" id="KW-0597">Phosphoprotein</keyword>
<dbReference type="GO" id="GO:0031436">
    <property type="term" value="C:BRCA1-BARD1 complex"/>
    <property type="evidence" value="ECO:0007669"/>
    <property type="project" value="UniProtKB-UniRule"/>
</dbReference>
<dbReference type="RefSeq" id="XP_021031691.1">
    <property type="nucleotide sequence ID" value="XM_021176032.1"/>
</dbReference>
<evidence type="ECO:0000256" key="22">
    <source>
        <dbReference type="ARBA" id="ARBA00023098"/>
    </source>
</evidence>
<evidence type="ECO:0000256" key="23">
    <source>
        <dbReference type="ARBA" id="ARBA00023125"/>
    </source>
</evidence>
<feature type="domain" description="RING-type" evidence="35">
    <location>
        <begin position="24"/>
        <end position="65"/>
    </location>
</feature>
<feature type="region of interest" description="Disordered" evidence="34">
    <location>
        <begin position="492"/>
        <end position="610"/>
    </location>
</feature>
<keyword evidence="14 32" id="KW-0227">DNA damage</keyword>
<dbReference type="GO" id="GO:0008630">
    <property type="term" value="P:intrinsic apoptotic signaling pathway in response to DNA damage"/>
    <property type="evidence" value="ECO:0007669"/>
    <property type="project" value="Ensembl"/>
</dbReference>
<dbReference type="GO" id="GO:0001741">
    <property type="term" value="C:XY body"/>
    <property type="evidence" value="ECO:0007669"/>
    <property type="project" value="Ensembl"/>
</dbReference>
<feature type="region of interest" description="Disordered" evidence="34">
    <location>
        <begin position="863"/>
        <end position="890"/>
    </location>
</feature>
<evidence type="ECO:0000256" key="2">
    <source>
        <dbReference type="ARBA" id="ARBA00004286"/>
    </source>
</evidence>
<dbReference type="GO" id="GO:0005737">
    <property type="term" value="C:cytoplasm"/>
    <property type="evidence" value="ECO:0007669"/>
    <property type="project" value="UniProtKB-SubCell"/>
</dbReference>
<feature type="compositionally biased region" description="Basic and acidic residues" evidence="34">
    <location>
        <begin position="557"/>
        <end position="572"/>
    </location>
</feature>
<feature type="compositionally biased region" description="Basic residues" evidence="34">
    <location>
        <begin position="1460"/>
        <end position="1472"/>
    </location>
</feature>
<dbReference type="InterPro" id="IPR025994">
    <property type="entry name" value="BRCA1_serine_dom"/>
</dbReference>
<feature type="domain" description="BRCT" evidence="36">
    <location>
        <begin position="1693"/>
        <end position="1792"/>
    </location>
</feature>
<dbReference type="PROSITE" id="PS50089">
    <property type="entry name" value="ZF_RING_2"/>
    <property type="match status" value="1"/>
</dbReference>
<evidence type="ECO:0000256" key="5">
    <source>
        <dbReference type="ARBA" id="ARBA00012483"/>
    </source>
</evidence>
<keyword evidence="22" id="KW-0443">Lipid metabolism</keyword>
<keyword evidence="30 32" id="KW-0131">Cell cycle</keyword>
<evidence type="ECO:0000256" key="14">
    <source>
        <dbReference type="ARBA" id="ARBA00022763"/>
    </source>
</evidence>
<feature type="compositionally biased region" description="Basic and acidic residues" evidence="34">
    <location>
        <begin position="734"/>
        <end position="743"/>
    </location>
</feature>
<evidence type="ECO:0000256" key="8">
    <source>
        <dbReference type="ARBA" id="ARBA00022499"/>
    </source>
</evidence>
<feature type="compositionally biased region" description="Basic and acidic residues" evidence="34">
    <location>
        <begin position="1520"/>
        <end position="1531"/>
    </location>
</feature>
<dbReference type="InterPro" id="IPR011364">
    <property type="entry name" value="BRCA1"/>
</dbReference>
<comment type="subcellular location">
    <subcellularLocation>
        <location evidence="2 32">Chromosome</location>
    </subcellularLocation>
    <subcellularLocation>
        <location evidence="3">Cytoplasm</location>
    </subcellularLocation>
    <subcellularLocation>
        <location evidence="32">Nucleus</location>
    </subcellularLocation>
    <text evidence="32">Localizes at sites of DNA damage at double-strand breaks (DSBs); recruitment to DNA damage sites is mediated by the BRCA1-A complex.</text>
</comment>
<evidence type="ECO:0000256" key="6">
    <source>
        <dbReference type="ARBA" id="ARBA00022454"/>
    </source>
</evidence>
<dbReference type="GO" id="GO:0045944">
    <property type="term" value="P:positive regulation of transcription by RNA polymerase II"/>
    <property type="evidence" value="ECO:0007669"/>
    <property type="project" value="Ensembl"/>
</dbReference>
<dbReference type="GO" id="GO:0005886">
    <property type="term" value="C:plasma membrane"/>
    <property type="evidence" value="ECO:0007669"/>
    <property type="project" value="Ensembl"/>
</dbReference>
<dbReference type="GO" id="GO:0071479">
    <property type="term" value="P:cellular response to ionizing radiation"/>
    <property type="evidence" value="ECO:0007669"/>
    <property type="project" value="Ensembl"/>
</dbReference>
<dbReference type="PROSITE" id="PS00518">
    <property type="entry name" value="ZF_RING_1"/>
    <property type="match status" value="1"/>
</dbReference>
<dbReference type="CDD" id="cd17721">
    <property type="entry name" value="BRCT_BRCA1_rpt2"/>
    <property type="match status" value="1"/>
</dbReference>
<evidence type="ECO:0000256" key="19">
    <source>
        <dbReference type="ARBA" id="ARBA00022843"/>
    </source>
</evidence>
<dbReference type="GO" id="GO:1990391">
    <property type="term" value="C:DNA repair complex"/>
    <property type="evidence" value="ECO:0007669"/>
    <property type="project" value="Ensembl"/>
</dbReference>
<dbReference type="SUPFAM" id="SSF57850">
    <property type="entry name" value="RING/U-box"/>
    <property type="match status" value="1"/>
</dbReference>
<keyword evidence="25" id="KW-0275">Fatty acid biosynthesis</keyword>
<dbReference type="GO" id="GO:0000724">
    <property type="term" value="P:double-strand break repair via homologous recombination"/>
    <property type="evidence" value="ECO:0007669"/>
    <property type="project" value="Ensembl"/>
</dbReference>
<feature type="region of interest" description="Disordered" evidence="34">
    <location>
        <begin position="1425"/>
        <end position="1538"/>
    </location>
</feature>
<dbReference type="GO" id="GO:0045766">
    <property type="term" value="P:positive regulation of angiogenesis"/>
    <property type="evidence" value="ECO:0007669"/>
    <property type="project" value="Ensembl"/>
</dbReference>